<keyword evidence="9" id="KW-1185">Reference proteome</keyword>
<dbReference type="GO" id="GO:0016491">
    <property type="term" value="F:oxidoreductase activity"/>
    <property type="evidence" value="ECO:0007669"/>
    <property type="project" value="InterPro"/>
</dbReference>
<keyword evidence="2" id="KW-0949">S-adenosyl-L-methionine</keyword>
<reference evidence="8" key="2">
    <citation type="submission" date="2020-09" db="EMBL/GenBank/DDBJ databases">
        <authorList>
            <person name="Sun Q."/>
            <person name="Zhou Y."/>
        </authorList>
    </citation>
    <scope>NUCLEOTIDE SEQUENCE</scope>
    <source>
        <strain evidence="8">CGMCC 1.15447</strain>
    </source>
</reference>
<dbReference type="InterPro" id="IPR023867">
    <property type="entry name" value="Sulphatase_maturase_rSAM"/>
</dbReference>
<dbReference type="SFLD" id="SFLDG01386">
    <property type="entry name" value="main_SPASM_domain-containing"/>
    <property type="match status" value="1"/>
</dbReference>
<reference evidence="8" key="1">
    <citation type="journal article" date="2014" name="Int. J. Syst. Evol. Microbiol.">
        <title>Complete genome sequence of Corynebacterium casei LMG S-19264T (=DSM 44701T), isolated from a smear-ripened cheese.</title>
        <authorList>
            <consortium name="US DOE Joint Genome Institute (JGI-PGF)"/>
            <person name="Walter F."/>
            <person name="Albersmeier A."/>
            <person name="Kalinowski J."/>
            <person name="Ruckert C."/>
        </authorList>
    </citation>
    <scope>NUCLEOTIDE SEQUENCE</scope>
    <source>
        <strain evidence="8">CGMCC 1.15447</strain>
    </source>
</reference>
<dbReference type="NCBIfam" id="TIGR03978">
    <property type="entry name" value="rSAM_paired_1"/>
    <property type="match status" value="1"/>
</dbReference>
<dbReference type="SFLD" id="SFLDG01384">
    <property type="entry name" value="thioether_bond_formation_requi"/>
    <property type="match status" value="1"/>
</dbReference>
<dbReference type="SFLD" id="SFLDS00029">
    <property type="entry name" value="Radical_SAM"/>
    <property type="match status" value="1"/>
</dbReference>
<evidence type="ECO:0000313" key="9">
    <source>
        <dbReference type="Proteomes" id="UP000648801"/>
    </source>
</evidence>
<evidence type="ECO:0000256" key="3">
    <source>
        <dbReference type="ARBA" id="ARBA00022723"/>
    </source>
</evidence>
<dbReference type="CDD" id="cd21109">
    <property type="entry name" value="SPASM"/>
    <property type="match status" value="1"/>
</dbReference>
<evidence type="ECO:0000256" key="1">
    <source>
        <dbReference type="ARBA" id="ARBA00001966"/>
    </source>
</evidence>
<keyword evidence="4" id="KW-0408">Iron</keyword>
<dbReference type="SFLD" id="SFLDG01067">
    <property type="entry name" value="SPASM/twitch_domain_containing"/>
    <property type="match status" value="1"/>
</dbReference>
<evidence type="ECO:0000256" key="5">
    <source>
        <dbReference type="ARBA" id="ARBA00023014"/>
    </source>
</evidence>
<comment type="similarity">
    <text evidence="6">Belongs to the radical SAM superfamily. Anaerobic sulfatase-maturating enzyme family.</text>
</comment>
<dbReference type="SUPFAM" id="SSF102114">
    <property type="entry name" value="Radical SAM enzymes"/>
    <property type="match status" value="1"/>
</dbReference>
<dbReference type="Proteomes" id="UP000648801">
    <property type="component" value="Unassembled WGS sequence"/>
</dbReference>
<evidence type="ECO:0000259" key="7">
    <source>
        <dbReference type="Pfam" id="PF04055"/>
    </source>
</evidence>
<dbReference type="AlphaFoldDB" id="A0A916W9I2"/>
<feature type="domain" description="Radical SAM core" evidence="7">
    <location>
        <begin position="106"/>
        <end position="250"/>
    </location>
</feature>
<dbReference type="InterPro" id="IPR013785">
    <property type="entry name" value="Aldolase_TIM"/>
</dbReference>
<proteinExistence type="inferred from homology"/>
<name>A0A916W9I2_9BACT</name>
<accession>A0A916W9I2</accession>
<dbReference type="InterPro" id="IPR007197">
    <property type="entry name" value="rSAM"/>
</dbReference>
<dbReference type="CDD" id="cd01335">
    <property type="entry name" value="Radical_SAM"/>
    <property type="match status" value="1"/>
</dbReference>
<comment type="caution">
    <text evidence="8">The sequence shown here is derived from an EMBL/GenBank/DDBJ whole genome shotgun (WGS) entry which is preliminary data.</text>
</comment>
<dbReference type="EMBL" id="BMJB01000004">
    <property type="protein sequence ID" value="GGA80112.1"/>
    <property type="molecule type" value="Genomic_DNA"/>
</dbReference>
<dbReference type="GO" id="GO:0051536">
    <property type="term" value="F:iron-sulfur cluster binding"/>
    <property type="evidence" value="ECO:0007669"/>
    <property type="project" value="UniProtKB-KW"/>
</dbReference>
<comment type="cofactor">
    <cofactor evidence="1">
        <name>[4Fe-4S] cluster</name>
        <dbReference type="ChEBI" id="CHEBI:49883"/>
    </cofactor>
</comment>
<dbReference type="InterPro" id="IPR024023">
    <property type="entry name" value="rSAM_paired_HxsB"/>
</dbReference>
<dbReference type="Gene3D" id="3.20.20.70">
    <property type="entry name" value="Aldolase class I"/>
    <property type="match status" value="1"/>
</dbReference>
<dbReference type="GO" id="GO:0046872">
    <property type="term" value="F:metal ion binding"/>
    <property type="evidence" value="ECO:0007669"/>
    <property type="project" value="UniProtKB-KW"/>
</dbReference>
<keyword evidence="5" id="KW-0411">Iron-sulfur</keyword>
<dbReference type="InterPro" id="IPR058240">
    <property type="entry name" value="rSAM_sf"/>
</dbReference>
<keyword evidence="3" id="KW-0479">Metal-binding</keyword>
<organism evidence="8 9">
    <name type="scientific">Edaphobacter acidisoli</name>
    <dbReference type="NCBI Taxonomy" id="2040573"/>
    <lineage>
        <taxon>Bacteria</taxon>
        <taxon>Pseudomonadati</taxon>
        <taxon>Acidobacteriota</taxon>
        <taxon>Terriglobia</taxon>
        <taxon>Terriglobales</taxon>
        <taxon>Acidobacteriaceae</taxon>
        <taxon>Edaphobacter</taxon>
    </lineage>
</organism>
<gene>
    <name evidence="8" type="ORF">GCM10011507_34220</name>
</gene>
<dbReference type="Pfam" id="PF04055">
    <property type="entry name" value="Radical_SAM"/>
    <property type="match status" value="1"/>
</dbReference>
<evidence type="ECO:0000256" key="6">
    <source>
        <dbReference type="ARBA" id="ARBA00023601"/>
    </source>
</evidence>
<evidence type="ECO:0000313" key="8">
    <source>
        <dbReference type="EMBL" id="GGA80112.1"/>
    </source>
</evidence>
<dbReference type="PANTHER" id="PTHR43273">
    <property type="entry name" value="ANAEROBIC SULFATASE-MATURATING ENZYME HOMOLOG ASLB-RELATED"/>
    <property type="match status" value="1"/>
</dbReference>
<sequence length="497" mass="56129">MARSFYPIENFAPAPQQVSLLPFRFTRFFGQELLVNEAGEFIFAPEGTAYSLLEGAVDVRSLLYKDLKAKHIVYDETSSALLDVLATKIRTKYDHLSGGTKLHIFVVTLRCEHSCHYCQVSRQTASKGEFDMSRETADRSISLMLDSPSPHVTLELQGGEPLLAFDMIQYIVPKAKEQARIRNKGLDIVVTTNLACATDEMLTYFRDEEVRISTSLDGPAFLHNKNRPRPGNDSYERAIDGIERGRAILGHSNVAALMTTTAASLDHVEEIIDEYVRRDFHTIFLRPISPYGFALKTKNRTGYEMERFLEFYKQGLAHILNINRSGYRLAEIYSQILLSKILTPQGTGYVDLQSPAGGAWNVLVYNYNGDVFASDESRMLAEMQDWTFRLGNVHKDNRRSLFTSEAALRMFEVSCNQSLAGCSDCAFQSYCGADPIYHHATQGDMYGHRPTSGFCTRNMEVIKHLFSFIQEDNPETMGIFWSWLTGRPLPQKGGTCD</sequence>
<evidence type="ECO:0000256" key="4">
    <source>
        <dbReference type="ARBA" id="ARBA00023004"/>
    </source>
</evidence>
<protein>
    <submittedName>
        <fullName evidence="8">His-Xaa-Ser system radical SAM maturase HxsB</fullName>
    </submittedName>
</protein>
<dbReference type="PANTHER" id="PTHR43273:SF3">
    <property type="entry name" value="ANAEROBIC SULFATASE-MATURATING ENZYME HOMOLOG ASLB-RELATED"/>
    <property type="match status" value="1"/>
</dbReference>
<evidence type="ECO:0000256" key="2">
    <source>
        <dbReference type="ARBA" id="ARBA00022691"/>
    </source>
</evidence>
<dbReference type="RefSeq" id="WP_229669091.1">
    <property type="nucleotide sequence ID" value="NZ_BMJB01000004.1"/>
</dbReference>